<organism evidence="9 10">
    <name type="scientific">Stephania japonica</name>
    <dbReference type="NCBI Taxonomy" id="461633"/>
    <lineage>
        <taxon>Eukaryota</taxon>
        <taxon>Viridiplantae</taxon>
        <taxon>Streptophyta</taxon>
        <taxon>Embryophyta</taxon>
        <taxon>Tracheophyta</taxon>
        <taxon>Spermatophyta</taxon>
        <taxon>Magnoliopsida</taxon>
        <taxon>Ranunculales</taxon>
        <taxon>Menispermaceae</taxon>
        <taxon>Menispermoideae</taxon>
        <taxon>Cissampelideae</taxon>
        <taxon>Stephania</taxon>
    </lineage>
</organism>
<dbReference type="SUPFAM" id="SSF118290">
    <property type="entry name" value="WRKY DNA-binding domain"/>
    <property type="match status" value="1"/>
</dbReference>
<feature type="domain" description="WRKY" evidence="8">
    <location>
        <begin position="308"/>
        <end position="374"/>
    </location>
</feature>
<keyword evidence="10" id="KW-1185">Reference proteome</keyword>
<keyword evidence="5" id="KW-0539">Nucleus</keyword>
<evidence type="ECO:0000313" key="9">
    <source>
        <dbReference type="EMBL" id="KAK9136532.1"/>
    </source>
</evidence>
<keyword evidence="4" id="KW-0804">Transcription</keyword>
<keyword evidence="2" id="KW-0805">Transcription regulation</keyword>
<dbReference type="PROSITE" id="PS50811">
    <property type="entry name" value="WRKY"/>
    <property type="match status" value="1"/>
</dbReference>
<reference evidence="9 10" key="1">
    <citation type="submission" date="2024-01" db="EMBL/GenBank/DDBJ databases">
        <title>Genome assemblies of Stephania.</title>
        <authorList>
            <person name="Yang L."/>
        </authorList>
    </citation>
    <scope>NUCLEOTIDE SEQUENCE [LARGE SCALE GENOMIC DNA]</scope>
    <source>
        <strain evidence="9">QJT</strain>
        <tissue evidence="9">Leaf</tissue>
    </source>
</reference>
<feature type="compositionally biased region" description="Basic and acidic residues" evidence="7">
    <location>
        <begin position="198"/>
        <end position="207"/>
    </location>
</feature>
<evidence type="ECO:0000256" key="5">
    <source>
        <dbReference type="ARBA" id="ARBA00023242"/>
    </source>
</evidence>
<proteinExistence type="predicted"/>
<evidence type="ECO:0000256" key="2">
    <source>
        <dbReference type="ARBA" id="ARBA00023015"/>
    </source>
</evidence>
<name>A0AAP0JPD1_9MAGN</name>
<feature type="region of interest" description="Disordered" evidence="7">
    <location>
        <begin position="244"/>
        <end position="295"/>
    </location>
</feature>
<feature type="compositionally biased region" description="Polar residues" evidence="7">
    <location>
        <begin position="584"/>
        <end position="598"/>
    </location>
</feature>
<evidence type="ECO:0000256" key="7">
    <source>
        <dbReference type="SAM" id="MobiDB-lite"/>
    </source>
</evidence>
<dbReference type="PANTHER" id="PTHR31429">
    <property type="entry name" value="WRKY TRANSCRIPTION FACTOR 36-RELATED"/>
    <property type="match status" value="1"/>
</dbReference>
<feature type="region of interest" description="Disordered" evidence="7">
    <location>
        <begin position="159"/>
        <end position="217"/>
    </location>
</feature>
<dbReference type="GO" id="GO:0003700">
    <property type="term" value="F:DNA-binding transcription factor activity"/>
    <property type="evidence" value="ECO:0007669"/>
    <property type="project" value="InterPro"/>
</dbReference>
<dbReference type="SMART" id="SM00774">
    <property type="entry name" value="WRKY"/>
    <property type="match status" value="1"/>
</dbReference>
<dbReference type="EMBL" id="JBBNAE010000003">
    <property type="protein sequence ID" value="KAK9136532.1"/>
    <property type="molecule type" value="Genomic_DNA"/>
</dbReference>
<dbReference type="FunFam" id="2.20.25.80:FF:000002">
    <property type="entry name" value="probable WRKY transcription factor 31"/>
    <property type="match status" value="1"/>
</dbReference>
<evidence type="ECO:0000256" key="3">
    <source>
        <dbReference type="ARBA" id="ARBA00023125"/>
    </source>
</evidence>
<evidence type="ECO:0000256" key="4">
    <source>
        <dbReference type="ARBA" id="ARBA00023163"/>
    </source>
</evidence>
<comment type="subcellular location">
    <subcellularLocation>
        <location evidence="1">Nucleus</location>
    </subcellularLocation>
</comment>
<feature type="compositionally biased region" description="Polar residues" evidence="7">
    <location>
        <begin position="254"/>
        <end position="267"/>
    </location>
</feature>
<accession>A0AAP0JPD1</accession>
<feature type="coiled-coil region" evidence="6">
    <location>
        <begin position="105"/>
        <end position="139"/>
    </location>
</feature>
<dbReference type="AlphaFoldDB" id="A0AAP0JPD1"/>
<keyword evidence="3" id="KW-0238">DNA-binding</keyword>
<dbReference type="InterPro" id="IPR036576">
    <property type="entry name" value="WRKY_dom_sf"/>
</dbReference>
<sequence>MEMALLHSLDHVTHYSSSTTTSSTSMDRKRTLELEEKDFFHMNSTNSNRRRLQSNKTVADINVINSTDHIHNMFDHDHYRRPSCRVNTGLNLLTINHRSDQSQIEEELKQTQLNMRVEVERMTEENRKLRSMLDQLTRNYTILHTQLLAINQQKRFNPGLNIVDNQNKDTDENESNHMSSPTLSAHQFMEPGPSGMSGDHRHPRESVALDSPNSSHNINIDQQAAASTSKEHYAAADIIKRPPAFTLEDDGTTDDIQTTSSQLQSCGDNDKKPASKLEKPARSSGEQVPADHDVPNCRKARVSVRARSDAPMMSDGCQWRKYGQKMAKGNPCPRAYYRCTMAVACPVRKKVQRCAEDSSILITTYEGNHNHPLPPTATAMANATSAAASMLLSGSTTSKDALANCAFFPHLSMATILASAPFPTITLDLTNTTTTNTPNLMHYFQRPSYDQYRSTPFAIPLQGCPQFFGYPSPAAASPTPHNIKLMMSGSPSAMQVIRATAGQSRELCSLNLMETMSGATATDPNFTAALAAAISSIIGVACRTTDNDHIGNGNGSCDVGGNNSNASTSTVPTSSLQMPPVQPGSPQLPQSCTTLPTN</sequence>
<protein>
    <recommendedName>
        <fullName evidence="8">WRKY domain-containing protein</fullName>
    </recommendedName>
</protein>
<keyword evidence="6" id="KW-0175">Coiled coil</keyword>
<dbReference type="Pfam" id="PF03106">
    <property type="entry name" value="WRKY"/>
    <property type="match status" value="1"/>
</dbReference>
<evidence type="ECO:0000256" key="1">
    <source>
        <dbReference type="ARBA" id="ARBA00004123"/>
    </source>
</evidence>
<dbReference type="PANTHER" id="PTHR31429:SF59">
    <property type="entry name" value="WRKY TRANSCRIPTION FACTOR 47-RELATED"/>
    <property type="match status" value="1"/>
</dbReference>
<feature type="compositionally biased region" description="Basic and acidic residues" evidence="7">
    <location>
        <begin position="268"/>
        <end position="281"/>
    </location>
</feature>
<feature type="compositionally biased region" description="Polar residues" evidence="7">
    <location>
        <begin position="561"/>
        <end position="577"/>
    </location>
</feature>
<gene>
    <name evidence="9" type="ORF">Sjap_007126</name>
</gene>
<dbReference type="GO" id="GO:0043565">
    <property type="term" value="F:sequence-specific DNA binding"/>
    <property type="evidence" value="ECO:0007669"/>
    <property type="project" value="InterPro"/>
</dbReference>
<dbReference type="InterPro" id="IPR003657">
    <property type="entry name" value="WRKY_dom"/>
</dbReference>
<evidence type="ECO:0000259" key="8">
    <source>
        <dbReference type="PROSITE" id="PS50811"/>
    </source>
</evidence>
<comment type="caution">
    <text evidence="9">The sequence shown here is derived from an EMBL/GenBank/DDBJ whole genome shotgun (WGS) entry which is preliminary data.</text>
</comment>
<feature type="compositionally biased region" description="Polar residues" evidence="7">
    <location>
        <begin position="176"/>
        <end position="185"/>
    </location>
</feature>
<dbReference type="GO" id="GO:0005634">
    <property type="term" value="C:nucleus"/>
    <property type="evidence" value="ECO:0007669"/>
    <property type="project" value="UniProtKB-SubCell"/>
</dbReference>
<dbReference type="InterPro" id="IPR044810">
    <property type="entry name" value="WRKY_plant"/>
</dbReference>
<dbReference type="Gene3D" id="2.20.25.80">
    <property type="entry name" value="WRKY domain"/>
    <property type="match status" value="1"/>
</dbReference>
<feature type="region of interest" description="Disordered" evidence="7">
    <location>
        <begin position="555"/>
        <end position="598"/>
    </location>
</feature>
<evidence type="ECO:0000256" key="6">
    <source>
        <dbReference type="SAM" id="Coils"/>
    </source>
</evidence>
<dbReference type="Proteomes" id="UP001417504">
    <property type="component" value="Unassembled WGS sequence"/>
</dbReference>
<evidence type="ECO:0000313" key="10">
    <source>
        <dbReference type="Proteomes" id="UP001417504"/>
    </source>
</evidence>